<dbReference type="Proteomes" id="UP001222800">
    <property type="component" value="Chromosome"/>
</dbReference>
<dbReference type="RefSeq" id="WP_277730697.1">
    <property type="nucleotide sequence ID" value="NZ_CP120733.1"/>
</dbReference>
<feature type="signal peptide" evidence="1">
    <location>
        <begin position="1"/>
        <end position="22"/>
    </location>
</feature>
<dbReference type="Gene3D" id="3.30.457.10">
    <property type="entry name" value="Copper amine oxidase-like, N-terminal domain"/>
    <property type="match status" value="1"/>
</dbReference>
<sequence length="278" mass="31685">MKKYIISLTLILSLCFLFPSFADENIKLILKEQEIQFQDAQPFIDRNNRTLVPVRFISETLGCKVEWDAKNHTVLITGNSKEIKLPVGYNYAIVDGKKVEFDTKAVIVQNRTFVPLRFISEAFDANVVYNYENRQHVITIKLDNFNLNDDSFVEGVVSIDKAINNYDKADMTNIKKAKYVKDFTFKTNGTNVTNVKRMSGFLVVVSKENHCPTVGLIVDGKIFDSASMDASVLNDDGTYSIPYVGLEKENIDRAEFICFYGHNDDTMIIVKNPFKIQE</sequence>
<proteinExistence type="predicted"/>
<keyword evidence="1" id="KW-0732">Signal</keyword>
<dbReference type="EMBL" id="CP120733">
    <property type="protein sequence ID" value="WFD08782.1"/>
    <property type="molecule type" value="Genomic_DNA"/>
</dbReference>
<dbReference type="Pfam" id="PF07833">
    <property type="entry name" value="Cu_amine_oxidN1"/>
    <property type="match status" value="1"/>
</dbReference>
<dbReference type="InterPro" id="IPR036582">
    <property type="entry name" value="Mao_N_sf"/>
</dbReference>
<organism evidence="3 4">
    <name type="scientific">Tepidibacter hydrothermalis</name>
    <dbReference type="NCBI Taxonomy" id="3036126"/>
    <lineage>
        <taxon>Bacteria</taxon>
        <taxon>Bacillati</taxon>
        <taxon>Bacillota</taxon>
        <taxon>Clostridia</taxon>
        <taxon>Peptostreptococcales</taxon>
        <taxon>Peptostreptococcaceae</taxon>
        <taxon>Tepidibacter</taxon>
    </lineage>
</organism>
<dbReference type="InterPro" id="IPR012854">
    <property type="entry name" value="Cu_amine_oxidase-like_N"/>
</dbReference>
<evidence type="ECO:0000313" key="3">
    <source>
        <dbReference type="EMBL" id="WFD08782.1"/>
    </source>
</evidence>
<accession>A0ABY8E7C2</accession>
<feature type="domain" description="Copper amine oxidase-like N-terminal" evidence="2">
    <location>
        <begin position="31"/>
        <end position="138"/>
    </location>
</feature>
<name>A0ABY8E7C2_9FIRM</name>
<gene>
    <name evidence="3" type="ORF">P4S50_10265</name>
</gene>
<keyword evidence="4" id="KW-1185">Reference proteome</keyword>
<reference evidence="3 4" key="1">
    <citation type="submission" date="2023-03" db="EMBL/GenBank/DDBJ databases">
        <title>Complete genome sequence of Tepidibacter sp. SWIR-1, isolated from a deep-sea hydrothermal vent.</title>
        <authorList>
            <person name="Li X."/>
        </authorList>
    </citation>
    <scope>NUCLEOTIDE SEQUENCE [LARGE SCALE GENOMIC DNA]</scope>
    <source>
        <strain evidence="3 4">SWIR-1</strain>
    </source>
</reference>
<evidence type="ECO:0000313" key="4">
    <source>
        <dbReference type="Proteomes" id="UP001222800"/>
    </source>
</evidence>
<dbReference type="SUPFAM" id="SSF55383">
    <property type="entry name" value="Copper amine oxidase, domain N"/>
    <property type="match status" value="1"/>
</dbReference>
<feature type="chain" id="PRO_5047313204" evidence="1">
    <location>
        <begin position="23"/>
        <end position="278"/>
    </location>
</feature>
<protein>
    <submittedName>
        <fullName evidence="3">Copper amine oxidase N-terminal domain-containing protein</fullName>
    </submittedName>
</protein>
<evidence type="ECO:0000256" key="1">
    <source>
        <dbReference type="SAM" id="SignalP"/>
    </source>
</evidence>
<evidence type="ECO:0000259" key="2">
    <source>
        <dbReference type="Pfam" id="PF07833"/>
    </source>
</evidence>